<keyword evidence="3" id="KW-1185">Reference proteome</keyword>
<dbReference type="RefSeq" id="WP_072898949.1">
    <property type="nucleotide sequence ID" value="NZ_FQXB01000001.1"/>
</dbReference>
<name>A0A1M5LS30_9RHOB</name>
<accession>A0A1M5LS30</accession>
<reference evidence="2 3" key="1">
    <citation type="submission" date="2016-11" db="EMBL/GenBank/DDBJ databases">
        <authorList>
            <person name="Jaros S."/>
            <person name="Januszkiewicz K."/>
            <person name="Wedrychowicz H."/>
        </authorList>
    </citation>
    <scope>NUCLEOTIDE SEQUENCE [LARGE SCALE GENOMIC DNA]</scope>
    <source>
        <strain evidence="2 3">DSM 28715</strain>
    </source>
</reference>
<keyword evidence="1" id="KW-0732">Signal</keyword>
<gene>
    <name evidence="2" type="ORF">SAMN05444003_0446</name>
</gene>
<dbReference type="EMBL" id="FQXB01000001">
    <property type="protein sequence ID" value="SHG67821.1"/>
    <property type="molecule type" value="Genomic_DNA"/>
</dbReference>
<feature type="signal peptide" evidence="1">
    <location>
        <begin position="1"/>
        <end position="20"/>
    </location>
</feature>
<evidence type="ECO:0000313" key="2">
    <source>
        <dbReference type="EMBL" id="SHG67821.1"/>
    </source>
</evidence>
<evidence type="ECO:0008006" key="4">
    <source>
        <dbReference type="Google" id="ProtNLM"/>
    </source>
</evidence>
<dbReference type="Proteomes" id="UP000184074">
    <property type="component" value="Unassembled WGS sequence"/>
</dbReference>
<proteinExistence type="predicted"/>
<feature type="chain" id="PRO_5009912130" description="PEP-CTERM sorting domain-containing protein" evidence="1">
    <location>
        <begin position="21"/>
        <end position="77"/>
    </location>
</feature>
<evidence type="ECO:0000313" key="3">
    <source>
        <dbReference type="Proteomes" id="UP000184074"/>
    </source>
</evidence>
<organism evidence="2 3">
    <name type="scientific">Cognatiyoonia sediminum</name>
    <dbReference type="NCBI Taxonomy" id="1508389"/>
    <lineage>
        <taxon>Bacteria</taxon>
        <taxon>Pseudomonadati</taxon>
        <taxon>Pseudomonadota</taxon>
        <taxon>Alphaproteobacteria</taxon>
        <taxon>Rhodobacterales</taxon>
        <taxon>Paracoccaceae</taxon>
        <taxon>Cognatiyoonia</taxon>
    </lineage>
</organism>
<dbReference type="STRING" id="1508389.SAMN05444003_0446"/>
<evidence type="ECO:0000256" key="1">
    <source>
        <dbReference type="SAM" id="SignalP"/>
    </source>
</evidence>
<dbReference type="AlphaFoldDB" id="A0A1M5LS30"/>
<protein>
    <recommendedName>
        <fullName evidence="4">PEP-CTERM sorting domain-containing protein</fullName>
    </recommendedName>
</protein>
<sequence>MKIILGAGLALALTAGAAHAVSLTYDFSGYSSVWSDQLTFSSTTGQGPDVTVTATDYYRDTGVIQDRQHGLQASVED</sequence>